<proteinExistence type="predicted"/>
<reference evidence="1" key="1">
    <citation type="submission" date="2023-04" db="EMBL/GenBank/DDBJ databases">
        <title>Ambrosiozyma monospora NBRC 10751.</title>
        <authorList>
            <person name="Ichikawa N."/>
            <person name="Sato H."/>
            <person name="Tonouchi N."/>
        </authorList>
    </citation>
    <scope>NUCLEOTIDE SEQUENCE</scope>
    <source>
        <strain evidence="1">NBRC 10751</strain>
    </source>
</reference>
<accession>A0ACB5T0Q7</accession>
<organism evidence="1 2">
    <name type="scientific">Ambrosiozyma monospora</name>
    <name type="common">Yeast</name>
    <name type="synonym">Endomycopsis monosporus</name>
    <dbReference type="NCBI Taxonomy" id="43982"/>
    <lineage>
        <taxon>Eukaryota</taxon>
        <taxon>Fungi</taxon>
        <taxon>Dikarya</taxon>
        <taxon>Ascomycota</taxon>
        <taxon>Saccharomycotina</taxon>
        <taxon>Pichiomycetes</taxon>
        <taxon>Pichiales</taxon>
        <taxon>Pichiaceae</taxon>
        <taxon>Ambrosiozyma</taxon>
    </lineage>
</organism>
<evidence type="ECO:0000313" key="2">
    <source>
        <dbReference type="Proteomes" id="UP001165064"/>
    </source>
</evidence>
<protein>
    <submittedName>
        <fullName evidence="1">Unnamed protein product</fullName>
    </submittedName>
</protein>
<name>A0ACB5T0Q7_AMBMO</name>
<sequence length="67" mass="7318">MLLKLSFFFIKQPNSISTNLSQKLSKMNSKTASQQKTQSSSDASDNNIPDYYKGGADSVSRPNCVVA</sequence>
<comment type="caution">
    <text evidence="1">The sequence shown here is derived from an EMBL/GenBank/DDBJ whole genome shotgun (WGS) entry which is preliminary data.</text>
</comment>
<gene>
    <name evidence="1" type="ORF">Amon02_000358900</name>
</gene>
<evidence type="ECO:0000313" key="1">
    <source>
        <dbReference type="EMBL" id="GME78742.1"/>
    </source>
</evidence>
<dbReference type="EMBL" id="BSXS01002311">
    <property type="protein sequence ID" value="GME78742.1"/>
    <property type="molecule type" value="Genomic_DNA"/>
</dbReference>
<dbReference type="Proteomes" id="UP001165064">
    <property type="component" value="Unassembled WGS sequence"/>
</dbReference>
<keyword evidence="2" id="KW-1185">Reference proteome</keyword>